<sequence>MKKKYWLLAAMIVLPIVGFNLVSQWNISQAKGSEQSLKSDQAADHGHMSNVTMSMMNENRGMHASMSKDMDMEGMMDHQKNMQKMMEGKEGSEMLKQCQEALKSSKNAKSGI</sequence>
<dbReference type="KEGG" id="pkb:B4V02_14325"/>
<proteinExistence type="predicted"/>
<protein>
    <submittedName>
        <fullName evidence="2">Uncharacterized protein</fullName>
    </submittedName>
</protein>
<dbReference type="OrthoDB" id="9875021at2"/>
<feature type="region of interest" description="Disordered" evidence="1">
    <location>
        <begin position="86"/>
        <end position="112"/>
    </location>
</feature>
<accession>A0A222WML1</accession>
<dbReference type="EMBL" id="CP020028">
    <property type="protein sequence ID" value="ASR47770.1"/>
    <property type="molecule type" value="Genomic_DNA"/>
</dbReference>
<evidence type="ECO:0000313" key="3">
    <source>
        <dbReference type="Proteomes" id="UP000214666"/>
    </source>
</evidence>
<organism evidence="2 3">
    <name type="scientific">Paenibacillus kribbensis</name>
    <dbReference type="NCBI Taxonomy" id="172713"/>
    <lineage>
        <taxon>Bacteria</taxon>
        <taxon>Bacillati</taxon>
        <taxon>Bacillota</taxon>
        <taxon>Bacilli</taxon>
        <taxon>Bacillales</taxon>
        <taxon>Paenibacillaceae</taxon>
        <taxon>Paenibacillus</taxon>
    </lineage>
</organism>
<dbReference type="RefSeq" id="WP_094155324.1">
    <property type="nucleotide sequence ID" value="NZ_CP020028.1"/>
</dbReference>
<dbReference type="Proteomes" id="UP000214666">
    <property type="component" value="Chromosome"/>
</dbReference>
<feature type="compositionally biased region" description="Polar residues" evidence="1">
    <location>
        <begin position="102"/>
        <end position="112"/>
    </location>
</feature>
<gene>
    <name evidence="2" type="ORF">B4V02_14325</name>
</gene>
<evidence type="ECO:0000313" key="2">
    <source>
        <dbReference type="EMBL" id="ASR47770.1"/>
    </source>
</evidence>
<keyword evidence="3" id="KW-1185">Reference proteome</keyword>
<reference evidence="2 3" key="1">
    <citation type="submission" date="2017-03" db="EMBL/GenBank/DDBJ databases">
        <title>Complete genome sequence of Paenibacillus Kribbensis producing bioflocculants.</title>
        <authorList>
            <person name="Lee H.-G."/>
            <person name="Oh H.-M."/>
        </authorList>
    </citation>
    <scope>NUCLEOTIDE SEQUENCE [LARGE SCALE GENOMIC DNA]</scope>
    <source>
        <strain evidence="2 3">AM49</strain>
    </source>
</reference>
<evidence type="ECO:0000256" key="1">
    <source>
        <dbReference type="SAM" id="MobiDB-lite"/>
    </source>
</evidence>
<name>A0A222WML1_9BACL</name>
<dbReference type="AlphaFoldDB" id="A0A222WML1"/>